<accession>A0A9W4U7S4</accession>
<evidence type="ECO:0000256" key="1">
    <source>
        <dbReference type="SAM" id="MobiDB-lite"/>
    </source>
</evidence>
<name>A0A9W4U7S4_9PLEO</name>
<protein>
    <recommendedName>
        <fullName evidence="2">LYR motif-containing protein Cup1-like N-terminal domain-containing protein</fullName>
    </recommendedName>
</protein>
<dbReference type="InterPro" id="IPR046896">
    <property type="entry name" value="Cup1-like_N"/>
</dbReference>
<evidence type="ECO:0000313" key="4">
    <source>
        <dbReference type="Proteomes" id="UP001152607"/>
    </source>
</evidence>
<feature type="domain" description="LYR motif-containing protein Cup1-like N-terminal" evidence="2">
    <location>
        <begin position="12"/>
        <end position="103"/>
    </location>
</feature>
<dbReference type="Pfam" id="PF20263">
    <property type="entry name" value="LYRM2-like"/>
    <property type="match status" value="1"/>
</dbReference>
<dbReference type="EMBL" id="CAOQHR010000002">
    <property type="protein sequence ID" value="CAI6330922.1"/>
    <property type="molecule type" value="Genomic_DNA"/>
</dbReference>
<organism evidence="3 4">
    <name type="scientific">Periconia digitata</name>
    <dbReference type="NCBI Taxonomy" id="1303443"/>
    <lineage>
        <taxon>Eukaryota</taxon>
        <taxon>Fungi</taxon>
        <taxon>Dikarya</taxon>
        <taxon>Ascomycota</taxon>
        <taxon>Pezizomycotina</taxon>
        <taxon>Dothideomycetes</taxon>
        <taxon>Pleosporomycetidae</taxon>
        <taxon>Pleosporales</taxon>
        <taxon>Massarineae</taxon>
        <taxon>Periconiaceae</taxon>
        <taxon>Periconia</taxon>
    </lineage>
</organism>
<keyword evidence="4" id="KW-1185">Reference proteome</keyword>
<dbReference type="CDD" id="cd20273">
    <property type="entry name" value="Complex1_LYR_unchar"/>
    <property type="match status" value="1"/>
</dbReference>
<evidence type="ECO:0000259" key="2">
    <source>
        <dbReference type="Pfam" id="PF20263"/>
    </source>
</evidence>
<proteinExistence type="predicted"/>
<reference evidence="3" key="1">
    <citation type="submission" date="2023-01" db="EMBL/GenBank/DDBJ databases">
        <authorList>
            <person name="Van Ghelder C."/>
            <person name="Rancurel C."/>
        </authorList>
    </citation>
    <scope>NUCLEOTIDE SEQUENCE</scope>
    <source>
        <strain evidence="3">CNCM I-4278</strain>
    </source>
</reference>
<gene>
    <name evidence="3" type="ORF">PDIGIT_LOCUS4338</name>
</gene>
<comment type="caution">
    <text evidence="3">The sequence shown here is derived from an EMBL/GenBank/DDBJ whole genome shotgun (WGS) entry which is preliminary data.</text>
</comment>
<sequence>MPTASQLHSIHLLRALLREASYLPDANARTYFHRYILNRFRTYQPPQKNAPRRASLIAQRARPLQRKAQKALNHLRRANLGDMRCLEKILLFTYGRLGPRKYALQQYLLTPTTNCTADGTAAPLQKLYYSNDRCLAFFNAPYRKDNNNYKIDFSDRYPRLKAMVMSQHTQDISMVRSLKKPSLVTPILNAWHRPMPIRRAKNNVKKYYAGIMSVLLPPLPPAEWDALYAKTQGQGQIELVPRRKPAFQRHPEPLDEQSALAAVIDAALALKKPSKAEKDTSSKGPHNITAKFMRRMYARLFPFCSKIEFDSARNKWIVTWGKPQDLHTQSLFQSPVPKELFAGVDEHGCKPRAPNKAQGDGDHRGVKLRNGKYVPIPFYFDLLPKDHPRRIQVEQALRERDQS</sequence>
<evidence type="ECO:0000313" key="3">
    <source>
        <dbReference type="EMBL" id="CAI6330922.1"/>
    </source>
</evidence>
<feature type="region of interest" description="Disordered" evidence="1">
    <location>
        <begin position="345"/>
        <end position="366"/>
    </location>
</feature>
<dbReference type="Proteomes" id="UP001152607">
    <property type="component" value="Unassembled WGS sequence"/>
</dbReference>
<dbReference type="AlphaFoldDB" id="A0A9W4U7S4"/>
<dbReference type="OrthoDB" id="5521299at2759"/>